<protein>
    <submittedName>
        <fullName evidence="7">Glycosyl hydrolase</fullName>
    </submittedName>
</protein>
<evidence type="ECO:0000256" key="1">
    <source>
        <dbReference type="ARBA" id="ARBA00009809"/>
    </source>
</evidence>
<dbReference type="PIRSF" id="PIRSF006336">
    <property type="entry name" value="B-gal"/>
    <property type="match status" value="1"/>
</dbReference>
<dbReference type="InterPro" id="IPR048912">
    <property type="entry name" value="BetaGal1-like_ABD1"/>
</dbReference>
<dbReference type="InterPro" id="IPR019801">
    <property type="entry name" value="Glyco_hydro_35_CS"/>
</dbReference>
<gene>
    <name evidence="7" type="ORF">LPAF129_18780</name>
</gene>
<dbReference type="PRINTS" id="PR00742">
    <property type="entry name" value="GLHYDRLASE35"/>
</dbReference>
<dbReference type="Pfam" id="PF21467">
    <property type="entry name" value="BetaGal_gal-bd"/>
    <property type="match status" value="1"/>
</dbReference>
<evidence type="ECO:0000256" key="3">
    <source>
        <dbReference type="ARBA" id="ARBA00023295"/>
    </source>
</evidence>
<dbReference type="InterPro" id="IPR048913">
    <property type="entry name" value="BetaGal_gal-bd"/>
</dbReference>
<dbReference type="Pfam" id="PF01301">
    <property type="entry name" value="Glyco_hydro_35"/>
    <property type="match status" value="1"/>
</dbReference>
<evidence type="ECO:0000259" key="4">
    <source>
        <dbReference type="Pfam" id="PF01301"/>
    </source>
</evidence>
<dbReference type="InterPro" id="IPR031330">
    <property type="entry name" value="Gly_Hdrlase_35_cat"/>
</dbReference>
<evidence type="ECO:0000313" key="7">
    <source>
        <dbReference type="EMBL" id="GKS82192.1"/>
    </source>
</evidence>
<reference evidence="7" key="1">
    <citation type="journal article" date="2022" name="Int. J. Syst. Evol. Microbiol.">
        <title>A novel species of lactic acid bacteria, Ligilactobacillus pabuli sp. nov., isolated from alfalfa silage.</title>
        <authorList>
            <person name="Tohno M."/>
            <person name="Tanizawa Y."/>
            <person name="Sawada H."/>
            <person name="Sakamoto M."/>
            <person name="Ohkuma M."/>
            <person name="Kobayashi H."/>
        </authorList>
    </citation>
    <scope>NUCLEOTIDE SEQUENCE</scope>
    <source>
        <strain evidence="7">AF129</strain>
    </source>
</reference>
<dbReference type="SUPFAM" id="SSF49785">
    <property type="entry name" value="Galactose-binding domain-like"/>
    <property type="match status" value="1"/>
</dbReference>
<evidence type="ECO:0000256" key="2">
    <source>
        <dbReference type="ARBA" id="ARBA00022801"/>
    </source>
</evidence>
<feature type="domain" description="Beta-galactosidase 1-like first all-beta" evidence="5">
    <location>
        <begin position="374"/>
        <end position="488"/>
    </location>
</feature>
<keyword evidence="8" id="KW-1185">Reference proteome</keyword>
<dbReference type="PROSITE" id="PS01182">
    <property type="entry name" value="GLYCOSYL_HYDROL_F35"/>
    <property type="match status" value="1"/>
</dbReference>
<sequence>MEKFSVGQHDFYLNDQKFQILSGAIHYFRVHPSDWQHSLHNLKALGFNTVETYIPWNVHEPHEGQFEFSGGADLQKFIELAQTEGLYVIVRPSPYICAEWEFGGLPAWLLTKDCRLRSADPEFLRLVANYYQQLFQILVPLQLTHGGPILMMQVENEYGSYSEDHEYLARLRELMLANGVDVPLFTADGAWHATLAAGSMLEEGILETGNFGSHAKENFANLRAFQQEHDCEQPLMNMEFWDGWFDRWGEPLHVRDQDEMVQALKEVLELGSVNLYMFHGGTNFGFMNGCSARQDHDLPQVTSYDYGAPLNEQGNPTPGYYKIKRMLKELRPDVSQTDPWIKDSFSLSQIPLQAKVSLFEVLDQISTKTVTKYPQSMEKLGQNYGYLLYRTITKRDAVDERYRIISGRDRAQFFLNQELQATQYQEEIGTDILVKQPQETNQLDLLLENMGRVNYGHKLVAETQQKGIRGGVMSDLHYLLDWEQYSLDFSRVAELDFTRRWEKGVPAFYQFSFELEQVQDTNIDLSGFGKGVVIVNGFNLGRFWEIGPRQSLYLPHGILRHGHNEIIVFETEGRAKEQLNLVKEPIK</sequence>
<dbReference type="InterPro" id="IPR008979">
    <property type="entry name" value="Galactose-bd-like_sf"/>
</dbReference>
<dbReference type="PANTHER" id="PTHR23421">
    <property type="entry name" value="BETA-GALACTOSIDASE RELATED"/>
    <property type="match status" value="1"/>
</dbReference>
<dbReference type="GO" id="GO:0016787">
    <property type="term" value="F:hydrolase activity"/>
    <property type="evidence" value="ECO:0007669"/>
    <property type="project" value="UniProtKB-KW"/>
</dbReference>
<comment type="caution">
    <text evidence="7">The sequence shown here is derived from an EMBL/GenBank/DDBJ whole genome shotgun (WGS) entry which is preliminary data.</text>
</comment>
<dbReference type="EMBL" id="BQXH01000021">
    <property type="protein sequence ID" value="GKS82192.1"/>
    <property type="molecule type" value="Genomic_DNA"/>
</dbReference>
<dbReference type="InterPro" id="IPR017853">
    <property type="entry name" value="GH"/>
</dbReference>
<feature type="domain" description="Beta-galactosidase galactose-binding" evidence="6">
    <location>
        <begin position="506"/>
        <end position="564"/>
    </location>
</feature>
<evidence type="ECO:0000313" key="8">
    <source>
        <dbReference type="Proteomes" id="UP001055149"/>
    </source>
</evidence>
<accession>A0ABQ5JLD6</accession>
<evidence type="ECO:0000259" key="6">
    <source>
        <dbReference type="Pfam" id="PF21467"/>
    </source>
</evidence>
<name>A0ABQ5JLD6_9LACO</name>
<feature type="domain" description="Glycoside hydrolase 35 catalytic" evidence="4">
    <location>
        <begin position="11"/>
        <end position="329"/>
    </location>
</feature>
<dbReference type="Proteomes" id="UP001055149">
    <property type="component" value="Unassembled WGS sequence"/>
</dbReference>
<evidence type="ECO:0000259" key="5">
    <source>
        <dbReference type="Pfam" id="PF21317"/>
    </source>
</evidence>
<dbReference type="SUPFAM" id="SSF51445">
    <property type="entry name" value="(Trans)glycosidases"/>
    <property type="match status" value="1"/>
</dbReference>
<dbReference type="Gene3D" id="2.60.120.260">
    <property type="entry name" value="Galactose-binding domain-like"/>
    <property type="match status" value="2"/>
</dbReference>
<dbReference type="InterPro" id="IPR026283">
    <property type="entry name" value="B-gal_1-like"/>
</dbReference>
<dbReference type="InterPro" id="IPR001944">
    <property type="entry name" value="Glycoside_Hdrlase_35"/>
</dbReference>
<dbReference type="Pfam" id="PF21317">
    <property type="entry name" value="BetaGal_ABD_1"/>
    <property type="match status" value="1"/>
</dbReference>
<keyword evidence="2 7" id="KW-0378">Hydrolase</keyword>
<keyword evidence="3" id="KW-0326">Glycosidase</keyword>
<dbReference type="Gene3D" id="3.20.20.80">
    <property type="entry name" value="Glycosidases"/>
    <property type="match status" value="1"/>
</dbReference>
<organism evidence="7 8">
    <name type="scientific">Ligilactobacillus pabuli</name>
    <dbReference type="NCBI Taxonomy" id="2886039"/>
    <lineage>
        <taxon>Bacteria</taxon>
        <taxon>Bacillati</taxon>
        <taxon>Bacillota</taxon>
        <taxon>Bacilli</taxon>
        <taxon>Lactobacillales</taxon>
        <taxon>Lactobacillaceae</taxon>
        <taxon>Ligilactobacillus</taxon>
    </lineage>
</organism>
<comment type="similarity">
    <text evidence="1">Belongs to the glycosyl hydrolase 35 family.</text>
</comment>
<proteinExistence type="inferred from homology"/>